<evidence type="ECO:0000313" key="2">
    <source>
        <dbReference type="Proteomes" id="UP000007962"/>
    </source>
</evidence>
<organism evidence="1 2">
    <name type="scientific">Beutenbergia cavernae (strain ATCC BAA-8 / DSM 12333 / CCUG 43141 / JCM 11478 / NBRC 16432 / NCIMB 13614 / HKI 0122)</name>
    <dbReference type="NCBI Taxonomy" id="471853"/>
    <lineage>
        <taxon>Bacteria</taxon>
        <taxon>Bacillati</taxon>
        <taxon>Actinomycetota</taxon>
        <taxon>Actinomycetes</taxon>
        <taxon>Micrococcales</taxon>
        <taxon>Beutenbergiaceae</taxon>
        <taxon>Beutenbergia</taxon>
    </lineage>
</organism>
<dbReference type="Gene3D" id="3.10.180.10">
    <property type="entry name" value="2,3-Dihydroxybiphenyl 1,2-Dioxygenase, domain 1"/>
    <property type="match status" value="1"/>
</dbReference>
<reference evidence="1 2" key="1">
    <citation type="journal article" date="2009" name="Stand. Genomic Sci.">
        <title>Complete genome sequence of Beutenbergia cavernae type strain (HKI 0122).</title>
        <authorList>
            <person name="Land M."/>
            <person name="Pukall R."/>
            <person name="Abt B."/>
            <person name="Goker M."/>
            <person name="Rohde M."/>
            <person name="Glavina Del Rio T."/>
            <person name="Tice H."/>
            <person name="Copeland A."/>
            <person name="Cheng J.F."/>
            <person name="Lucas S."/>
            <person name="Chen F."/>
            <person name="Nolan M."/>
            <person name="Bruce D."/>
            <person name="Goodwin L."/>
            <person name="Pitluck S."/>
            <person name="Ivanova N."/>
            <person name="Mavromatis K."/>
            <person name="Ovchinnikova G."/>
            <person name="Pati A."/>
            <person name="Chen A."/>
            <person name="Palaniappan K."/>
            <person name="Hauser L."/>
            <person name="Chang Y.J."/>
            <person name="Jefferies C.C."/>
            <person name="Saunders E."/>
            <person name="Brettin T."/>
            <person name="Detter J.C."/>
            <person name="Han C."/>
            <person name="Chain P."/>
            <person name="Bristow J."/>
            <person name="Eisen J.A."/>
            <person name="Markowitz V."/>
            <person name="Hugenholtz P."/>
            <person name="Kyrpides N.C."/>
            <person name="Klenk H.P."/>
            <person name="Lapidus A."/>
        </authorList>
    </citation>
    <scope>NUCLEOTIDE SEQUENCE [LARGE SCALE GENOMIC DNA]</scope>
    <source>
        <strain evidence="2">ATCC BAA-8 / DSM 12333 / NBRC 16432</strain>
    </source>
</reference>
<dbReference type="EMBL" id="CP001618">
    <property type="protein sequence ID" value="ACQ81288.1"/>
    <property type="molecule type" value="Genomic_DNA"/>
</dbReference>
<name>C5BZV8_BEUC1</name>
<protein>
    <recommendedName>
        <fullName evidence="3">VOC domain-containing protein</fullName>
    </recommendedName>
</protein>
<dbReference type="AlphaFoldDB" id="C5BZV8"/>
<dbReference type="eggNOG" id="COG2764">
    <property type="taxonomic scope" value="Bacteria"/>
</dbReference>
<accession>C5BZV8</accession>
<keyword evidence="2" id="KW-1185">Reference proteome</keyword>
<sequence>MSVTPYLMVPKATELIAFVENVFDAEILARVPLDSDPERVTHGEARLGDGSLFFADGGADGSQCQELPVEPAHLQLWVTVPDPTATLERATAAGGQVVVPVSEDMGGMGGFIAFGALWWVSTTTP</sequence>
<dbReference type="KEGG" id="bcv:Bcav_3044"/>
<dbReference type="PANTHER" id="PTHR34109">
    <property type="entry name" value="BNAUNNG04460D PROTEIN-RELATED"/>
    <property type="match status" value="1"/>
</dbReference>
<dbReference type="SUPFAM" id="SSF54593">
    <property type="entry name" value="Glyoxalase/Bleomycin resistance protein/Dihydroxybiphenyl dioxygenase"/>
    <property type="match status" value="1"/>
</dbReference>
<evidence type="ECO:0008006" key="3">
    <source>
        <dbReference type="Google" id="ProtNLM"/>
    </source>
</evidence>
<dbReference type="Proteomes" id="UP000007962">
    <property type="component" value="Chromosome"/>
</dbReference>
<dbReference type="InterPro" id="IPR029068">
    <property type="entry name" value="Glyas_Bleomycin-R_OHBP_Dase"/>
</dbReference>
<dbReference type="STRING" id="471853.Bcav_3044"/>
<proteinExistence type="predicted"/>
<dbReference type="RefSeq" id="WP_015883528.1">
    <property type="nucleotide sequence ID" value="NC_012669.1"/>
</dbReference>
<dbReference type="HOGENOM" id="CLU_046006_11_2_11"/>
<gene>
    <name evidence="1" type="ordered locus">Bcav_3044</name>
</gene>
<dbReference type="PANTHER" id="PTHR34109:SF1">
    <property type="entry name" value="VOC DOMAIN-CONTAINING PROTEIN"/>
    <property type="match status" value="1"/>
</dbReference>
<evidence type="ECO:0000313" key="1">
    <source>
        <dbReference type="EMBL" id="ACQ81288.1"/>
    </source>
</evidence>